<gene>
    <name evidence="2" type="ORF">HF086_015183</name>
</gene>
<dbReference type="Proteomes" id="UP000814243">
    <property type="component" value="Unassembled WGS sequence"/>
</dbReference>
<evidence type="ECO:0000313" key="3">
    <source>
        <dbReference type="Proteomes" id="UP000814243"/>
    </source>
</evidence>
<dbReference type="EMBL" id="JACEFF010000203">
    <property type="protein sequence ID" value="KAH9642062.1"/>
    <property type="molecule type" value="Genomic_DNA"/>
</dbReference>
<feature type="region of interest" description="Disordered" evidence="1">
    <location>
        <begin position="1"/>
        <end position="24"/>
    </location>
</feature>
<feature type="non-terminal residue" evidence="2">
    <location>
        <position position="1"/>
    </location>
</feature>
<dbReference type="AlphaFoldDB" id="A0A922SKV8"/>
<name>A0A922SKV8_SPOEX</name>
<sequence length="410" mass="47196">AIPEVINAHETIPESNDKEKNTWQQDRIPKIKRKRMESKSPQIGNLKKKTNTTEYVISTQNQFEILGEVEDKPAIIETEKPPKPEPIFVTGVLDINTLKNLLLRITTEGNFTMTTLRSGHIVKVMPASIEVYKKIREKFITDNISHYTYMLKSERPYRVVVRGLHSSEDTSEIKEALKSHGHEDIITTEIQLKVSLKTCDEIERAIEGLNKLIHDAANRSTSQKSRTAKEHVYPEFIKDCINERRRLRRVWQNTHYPTDKTAFNKASQQLKSLIKELQNENLQSYLANITHTSDTNYSLWKATKNLKRPKQQVTPLRTKTGSWARSDSEKANTYADHLHKVFEPLPSSNLYLDTEVEEYLMSPTQMCLPLKHVTPNELKKEILKLQEGKCPGYDLDPGQSPKAVKSRLQA</sequence>
<protein>
    <submittedName>
        <fullName evidence="2">Uncharacterized protein</fullName>
    </submittedName>
</protein>
<feature type="region of interest" description="Disordered" evidence="1">
    <location>
        <begin position="308"/>
        <end position="328"/>
    </location>
</feature>
<proteinExistence type="predicted"/>
<feature type="compositionally biased region" description="Basic and acidic residues" evidence="1">
    <location>
        <begin position="11"/>
        <end position="21"/>
    </location>
</feature>
<organism evidence="2 3">
    <name type="scientific">Spodoptera exigua</name>
    <name type="common">Beet armyworm</name>
    <name type="synonym">Noctua fulgens</name>
    <dbReference type="NCBI Taxonomy" id="7107"/>
    <lineage>
        <taxon>Eukaryota</taxon>
        <taxon>Metazoa</taxon>
        <taxon>Ecdysozoa</taxon>
        <taxon>Arthropoda</taxon>
        <taxon>Hexapoda</taxon>
        <taxon>Insecta</taxon>
        <taxon>Pterygota</taxon>
        <taxon>Neoptera</taxon>
        <taxon>Endopterygota</taxon>
        <taxon>Lepidoptera</taxon>
        <taxon>Glossata</taxon>
        <taxon>Ditrysia</taxon>
        <taxon>Noctuoidea</taxon>
        <taxon>Noctuidae</taxon>
        <taxon>Amphipyrinae</taxon>
        <taxon>Spodoptera</taxon>
    </lineage>
</organism>
<accession>A0A922SKV8</accession>
<feature type="region of interest" description="Disordered" evidence="1">
    <location>
        <begin position="390"/>
        <end position="410"/>
    </location>
</feature>
<comment type="caution">
    <text evidence="2">The sequence shown here is derived from an EMBL/GenBank/DDBJ whole genome shotgun (WGS) entry which is preliminary data.</text>
</comment>
<evidence type="ECO:0000313" key="2">
    <source>
        <dbReference type="EMBL" id="KAH9642062.1"/>
    </source>
</evidence>
<feature type="compositionally biased region" description="Polar residues" evidence="1">
    <location>
        <begin position="311"/>
        <end position="325"/>
    </location>
</feature>
<evidence type="ECO:0000256" key="1">
    <source>
        <dbReference type="SAM" id="MobiDB-lite"/>
    </source>
</evidence>
<reference evidence="2" key="1">
    <citation type="journal article" date="2021" name="G3 (Bethesda)">
        <title>Genome and transcriptome analysis of the beet armyworm Spodoptera exigua reveals targets for pest control. .</title>
        <authorList>
            <person name="Simon S."/>
            <person name="Breeschoten T."/>
            <person name="Jansen H.J."/>
            <person name="Dirks R.P."/>
            <person name="Schranz M.E."/>
            <person name="Ros V.I.D."/>
        </authorList>
    </citation>
    <scope>NUCLEOTIDE SEQUENCE</scope>
    <source>
        <strain evidence="2">TB_SE_WUR_2020</strain>
    </source>
</reference>